<evidence type="ECO:0000256" key="1">
    <source>
        <dbReference type="SAM" id="MobiDB-lite"/>
    </source>
</evidence>
<feature type="compositionally biased region" description="Polar residues" evidence="1">
    <location>
        <begin position="514"/>
        <end position="542"/>
    </location>
</feature>
<organism evidence="2 3">
    <name type="scientific">Phialophora macrospora</name>
    <dbReference type="NCBI Taxonomy" id="1851006"/>
    <lineage>
        <taxon>Eukaryota</taxon>
        <taxon>Fungi</taxon>
        <taxon>Dikarya</taxon>
        <taxon>Ascomycota</taxon>
        <taxon>Pezizomycotina</taxon>
        <taxon>Eurotiomycetes</taxon>
        <taxon>Chaetothyriomycetidae</taxon>
        <taxon>Chaetothyriales</taxon>
        <taxon>Herpotrichiellaceae</taxon>
        <taxon>Phialophora</taxon>
    </lineage>
</organism>
<dbReference type="EMBL" id="KN846956">
    <property type="protein sequence ID" value="KIW73651.1"/>
    <property type="molecule type" value="Genomic_DNA"/>
</dbReference>
<feature type="compositionally biased region" description="Basic and acidic residues" evidence="1">
    <location>
        <begin position="450"/>
        <end position="460"/>
    </location>
</feature>
<evidence type="ECO:0000313" key="2">
    <source>
        <dbReference type="EMBL" id="KIW73651.1"/>
    </source>
</evidence>
<evidence type="ECO:0000313" key="3">
    <source>
        <dbReference type="Proteomes" id="UP000054266"/>
    </source>
</evidence>
<dbReference type="HOGENOM" id="CLU_316165_0_0_1"/>
<feature type="region of interest" description="Disordered" evidence="1">
    <location>
        <begin position="140"/>
        <end position="160"/>
    </location>
</feature>
<feature type="compositionally biased region" description="Low complexity" evidence="1">
    <location>
        <begin position="143"/>
        <end position="160"/>
    </location>
</feature>
<feature type="compositionally biased region" description="Polar residues" evidence="1">
    <location>
        <begin position="173"/>
        <end position="187"/>
    </location>
</feature>
<feature type="region of interest" description="Disordered" evidence="1">
    <location>
        <begin position="450"/>
        <end position="578"/>
    </location>
</feature>
<keyword evidence="3" id="KW-1185">Reference proteome</keyword>
<feature type="compositionally biased region" description="Polar residues" evidence="1">
    <location>
        <begin position="887"/>
        <end position="898"/>
    </location>
</feature>
<dbReference type="AlphaFoldDB" id="A0A0D2D7V1"/>
<gene>
    <name evidence="2" type="ORF">PV04_01750</name>
</gene>
<proteinExistence type="predicted"/>
<feature type="compositionally biased region" description="Polar residues" evidence="1">
    <location>
        <begin position="909"/>
        <end position="929"/>
    </location>
</feature>
<feature type="compositionally biased region" description="Polar residues" evidence="1">
    <location>
        <begin position="475"/>
        <end position="487"/>
    </location>
</feature>
<sequence>MQLRSSITTPTRLQDEESLTLNNRNGTKPAHPGLMKANVISFNSDNPPAAFPSLPLTSKAPSVGNKDELKEMAAVDTDTKNPFPKEGSLAGITSDIHSQENSEIQTSHINVKVEQGEPEEEVTQEGGVSDNVVARAGANRNEATGATSPTTAAQTASSGGLTVENVSAHENQMSNSDAAQTTENQPTAAAAMPTASESQANQKVKWSELTLSLQYHIYEAACSLYPIPPRHVAQLLRMNATQFAQMQHAVGLRALHPACLKDLWAFCAKISVPFPGLHPDVRESLFIDPDIFNEYADYLTFACKYDCAFEGEVRLGAKFLSDYNLAPTLMGQWLPDPDGSGFFQFTPYVPGYTPDVPGYTTLDPGFARNIRGRPVFPLARAANASGPPLGPAQSRALRQVLGRPGVIKGVQPTGREIAARNALRHPALLDRPGFPSDPAASAARTIVEQRLQRSERERHPLAQVSTPGEVPSRPQPGQSSVRQTQGNPRREVPQTALRPVPVVARNLASRRNRQSSWRAQGSPSLRVQPTATTASKTNSQQDLLCGLEPDNVPQRACSSGGQQKDDENARDPLTSGPTAASLRLVLKIDDKDGSAKVLRKTPSKAADTNTRADSLKGAVPSDEAQSGNVGASNTVSSAALPFGTTMSGFSRDLVMGLPSTSTATSSADSVFAMPVTRAPANRVANPHPQATAAIDPPKRKASQSDIRPDGSKAARMQVGDTHATPARGLVPAGLDDVDRLHCEAKKSYETGNVLKNISGENSTPTKVTNILPSTAGVTIGTARPLPSPTFSAISENADLPEFQALLGPVNHRLRVKVPAVSNVASDEDSIAPPTPSSPVAELHLLQNISTPTASERGETAQEDTGKQNSSEKNKKKPQKLKLIVGPRSQTSTPLSPSQDPAAFHGYMSKTPSVGSSTAVDPSTSATLSPEATEKKASNKRRSSRLARMSAVKEEKH</sequence>
<feature type="compositionally biased region" description="Polar residues" evidence="1">
    <location>
        <begin position="1"/>
        <end position="12"/>
    </location>
</feature>
<feature type="region of interest" description="Disordered" evidence="1">
    <location>
        <begin position="597"/>
        <end position="634"/>
    </location>
</feature>
<feature type="compositionally biased region" description="Polar residues" evidence="1">
    <location>
        <begin position="623"/>
        <end position="634"/>
    </location>
</feature>
<feature type="region of interest" description="Disordered" evidence="1">
    <location>
        <begin position="681"/>
        <end position="730"/>
    </location>
</feature>
<feature type="region of interest" description="Disordered" evidence="1">
    <location>
        <begin position="173"/>
        <end position="198"/>
    </location>
</feature>
<protein>
    <submittedName>
        <fullName evidence="2">Uncharacterized protein</fullName>
    </submittedName>
</protein>
<feature type="region of interest" description="Disordered" evidence="1">
    <location>
        <begin position="850"/>
        <end position="956"/>
    </location>
</feature>
<name>A0A0D2D7V1_9EURO</name>
<reference evidence="2 3" key="1">
    <citation type="submission" date="2015-01" db="EMBL/GenBank/DDBJ databases">
        <title>The Genome Sequence of Capronia semiimmersa CBS27337.</title>
        <authorList>
            <consortium name="The Broad Institute Genomics Platform"/>
            <person name="Cuomo C."/>
            <person name="de Hoog S."/>
            <person name="Gorbushina A."/>
            <person name="Stielow B."/>
            <person name="Teixiera M."/>
            <person name="Abouelleil A."/>
            <person name="Chapman S.B."/>
            <person name="Priest M."/>
            <person name="Young S.K."/>
            <person name="Wortman J."/>
            <person name="Nusbaum C."/>
            <person name="Birren B."/>
        </authorList>
    </citation>
    <scope>NUCLEOTIDE SEQUENCE [LARGE SCALE GENOMIC DNA]</scope>
    <source>
        <strain evidence="2 3">CBS 27337</strain>
    </source>
</reference>
<feature type="region of interest" description="Disordered" evidence="1">
    <location>
        <begin position="1"/>
        <end position="34"/>
    </location>
</feature>
<dbReference type="Proteomes" id="UP000054266">
    <property type="component" value="Unassembled WGS sequence"/>
</dbReference>
<feature type="compositionally biased region" description="Basic and acidic residues" evidence="1">
    <location>
        <begin position="855"/>
        <end position="872"/>
    </location>
</feature>
<accession>A0A0D2D7V1</accession>